<evidence type="ECO:0000256" key="2">
    <source>
        <dbReference type="SAM" id="Phobius"/>
    </source>
</evidence>
<proteinExistence type="predicted"/>
<evidence type="ECO:0000313" key="5">
    <source>
        <dbReference type="Proteomes" id="UP001597294"/>
    </source>
</evidence>
<keyword evidence="2" id="KW-1133">Transmembrane helix</keyword>
<feature type="coiled-coil region" evidence="1">
    <location>
        <begin position="176"/>
        <end position="203"/>
    </location>
</feature>
<feature type="domain" description="Mce/MlaD" evidence="3">
    <location>
        <begin position="46"/>
        <end position="116"/>
    </location>
</feature>
<reference evidence="5" key="1">
    <citation type="journal article" date="2019" name="Int. J. Syst. Evol. Microbiol.">
        <title>The Global Catalogue of Microorganisms (GCM) 10K type strain sequencing project: providing services to taxonomists for standard genome sequencing and annotation.</title>
        <authorList>
            <consortium name="The Broad Institute Genomics Platform"/>
            <consortium name="The Broad Institute Genome Sequencing Center for Infectious Disease"/>
            <person name="Wu L."/>
            <person name="Ma J."/>
        </authorList>
    </citation>
    <scope>NUCLEOTIDE SEQUENCE [LARGE SCALE GENOMIC DNA]</scope>
    <source>
        <strain evidence="5">CGMCC 4.7192</strain>
    </source>
</reference>
<dbReference type="EMBL" id="JBHUII010000004">
    <property type="protein sequence ID" value="MFD2206436.1"/>
    <property type="molecule type" value="Genomic_DNA"/>
</dbReference>
<gene>
    <name evidence="4" type="ORF">ACFSKO_12460</name>
</gene>
<keyword evidence="1" id="KW-0175">Coiled coil</keyword>
<evidence type="ECO:0000313" key="4">
    <source>
        <dbReference type="EMBL" id="MFD2206436.1"/>
    </source>
</evidence>
<sequence length="345" mass="37650">MMETRANHLIVGAFVIAFALGAMIFVIWLAKYQADREFSHYNIIYKGNVTGLKAGSAVRYNGVNVGEVIKVELSPDNPSEEVVILLEVVEDTPVKVDTTATLQLEGITGVKSIQLTLGNMASAPLTEKGPYGHPLIKAKTSALDELLKGAPELVSNTNVLVSRGNDLLNEQNRASIAQTLKNIEALTKILAEKENQITSLIEDTAMTASNMKAVSVSVKELTEDLHSGSKGIISKADHAISSLDSAATSMNRLVSESTPEIKVLVQEFQQTARSFAKTSDQVEALIRENREPLQDFTSTGLYEFSSLLSETRTLVKDLQLVASEIERDPARFFFGNQQKGYETTE</sequence>
<dbReference type="Pfam" id="PF02470">
    <property type="entry name" value="MlaD"/>
    <property type="match status" value="1"/>
</dbReference>
<protein>
    <submittedName>
        <fullName evidence="4">MlaD family protein</fullName>
    </submittedName>
</protein>
<evidence type="ECO:0000259" key="3">
    <source>
        <dbReference type="Pfam" id="PF02470"/>
    </source>
</evidence>
<keyword evidence="2" id="KW-0812">Transmembrane</keyword>
<evidence type="ECO:0000256" key="1">
    <source>
        <dbReference type="SAM" id="Coils"/>
    </source>
</evidence>
<feature type="transmembrane region" description="Helical" evidence="2">
    <location>
        <begin position="6"/>
        <end position="30"/>
    </location>
</feature>
<dbReference type="PANTHER" id="PTHR36698">
    <property type="entry name" value="BLL5892 PROTEIN"/>
    <property type="match status" value="1"/>
</dbReference>
<accession>A0ABW5BNJ3</accession>
<name>A0ABW5BNJ3_9PROT</name>
<comment type="caution">
    <text evidence="4">The sequence shown here is derived from an EMBL/GenBank/DDBJ whole genome shotgun (WGS) entry which is preliminary data.</text>
</comment>
<dbReference type="InterPro" id="IPR003399">
    <property type="entry name" value="Mce/MlaD"/>
</dbReference>
<dbReference type="PANTHER" id="PTHR36698:SF2">
    <property type="entry name" value="MCE_MLAD DOMAIN-CONTAINING PROTEIN"/>
    <property type="match status" value="1"/>
</dbReference>
<organism evidence="4 5">
    <name type="scientific">Kiloniella antarctica</name>
    <dbReference type="NCBI Taxonomy" id="1550907"/>
    <lineage>
        <taxon>Bacteria</taxon>
        <taxon>Pseudomonadati</taxon>
        <taxon>Pseudomonadota</taxon>
        <taxon>Alphaproteobacteria</taxon>
        <taxon>Rhodospirillales</taxon>
        <taxon>Kiloniellaceae</taxon>
        <taxon>Kiloniella</taxon>
    </lineage>
</organism>
<keyword evidence="2" id="KW-0472">Membrane</keyword>
<keyword evidence="5" id="KW-1185">Reference proteome</keyword>
<dbReference type="RefSeq" id="WP_380252009.1">
    <property type="nucleotide sequence ID" value="NZ_JBHUII010000004.1"/>
</dbReference>
<dbReference type="Proteomes" id="UP001597294">
    <property type="component" value="Unassembled WGS sequence"/>
</dbReference>